<feature type="domain" description="Glycosyltransferase 2-like" evidence="1">
    <location>
        <begin position="418"/>
        <end position="524"/>
    </location>
</feature>
<dbReference type="SUPFAM" id="SSF53756">
    <property type="entry name" value="UDP-Glycosyltransferase/glycogen phosphorylase"/>
    <property type="match status" value="1"/>
</dbReference>
<evidence type="ECO:0000313" key="4">
    <source>
        <dbReference type="Proteomes" id="UP000193963"/>
    </source>
</evidence>
<dbReference type="InterPro" id="IPR028098">
    <property type="entry name" value="Glyco_trans_4-like_N"/>
</dbReference>
<dbReference type="Proteomes" id="UP000193963">
    <property type="component" value="Unassembled WGS sequence"/>
</dbReference>
<keyword evidence="4" id="KW-1185">Reference proteome</keyword>
<accession>A0A1X7AAE9</accession>
<dbReference type="InterPro" id="IPR050834">
    <property type="entry name" value="Glycosyltransf_2"/>
</dbReference>
<dbReference type="SUPFAM" id="SSF53448">
    <property type="entry name" value="Nucleotide-diphospho-sugar transferases"/>
    <property type="match status" value="1"/>
</dbReference>
<proteinExistence type="predicted"/>
<dbReference type="Pfam" id="PF00535">
    <property type="entry name" value="Glycos_transf_2"/>
    <property type="match status" value="1"/>
</dbReference>
<reference evidence="3 4" key="1">
    <citation type="submission" date="2017-03" db="EMBL/GenBank/DDBJ databases">
        <authorList>
            <person name="Afonso C.L."/>
            <person name="Miller P.J."/>
            <person name="Scott M.A."/>
            <person name="Spackman E."/>
            <person name="Goraichik I."/>
            <person name="Dimitrov K.M."/>
            <person name="Suarez D.L."/>
            <person name="Swayne D.E."/>
        </authorList>
    </citation>
    <scope>NUCLEOTIDE SEQUENCE [LARGE SCALE GENOMIC DNA]</scope>
    <source>
        <strain evidence="3 4">CECT 7751</strain>
    </source>
</reference>
<dbReference type="Gene3D" id="3.40.50.2000">
    <property type="entry name" value="Glycogen Phosphorylase B"/>
    <property type="match status" value="2"/>
</dbReference>
<evidence type="ECO:0000259" key="1">
    <source>
        <dbReference type="Pfam" id="PF00535"/>
    </source>
</evidence>
<dbReference type="Gene3D" id="3.90.550.10">
    <property type="entry name" value="Spore Coat Polysaccharide Biosynthesis Protein SpsA, Chain A"/>
    <property type="match status" value="1"/>
</dbReference>
<dbReference type="PANTHER" id="PTHR43685:SF2">
    <property type="entry name" value="GLYCOSYLTRANSFERASE 2-LIKE DOMAIN-CONTAINING PROTEIN"/>
    <property type="match status" value="1"/>
</dbReference>
<feature type="domain" description="Glycosyltransferase subfamily 4-like N-terminal" evidence="2">
    <location>
        <begin position="16"/>
        <end position="194"/>
    </location>
</feature>
<keyword evidence="3" id="KW-0328">Glycosyltransferase</keyword>
<evidence type="ECO:0000313" key="3">
    <source>
        <dbReference type="EMBL" id="SLN72823.1"/>
    </source>
</evidence>
<organism evidence="3 4">
    <name type="scientific">Pseudooceanicola marinus</name>
    <dbReference type="NCBI Taxonomy" id="396013"/>
    <lineage>
        <taxon>Bacteria</taxon>
        <taxon>Pseudomonadati</taxon>
        <taxon>Pseudomonadota</taxon>
        <taxon>Alphaproteobacteria</taxon>
        <taxon>Rhodobacterales</taxon>
        <taxon>Paracoccaceae</taxon>
        <taxon>Pseudooceanicola</taxon>
    </lineage>
</organism>
<dbReference type="PANTHER" id="PTHR43685">
    <property type="entry name" value="GLYCOSYLTRANSFERASE"/>
    <property type="match status" value="1"/>
</dbReference>
<dbReference type="AlphaFoldDB" id="A0A1X7AAE9"/>
<name>A0A1X7AAE9_9RHOB</name>
<sequence length="662" mass="74930">MRILYVSRETPLAPAGGIATYLEYMVPAMEAAGHEVFLFSWTEAERPARPLRHAPFRADRVHIEAVDPREVWRICPVPAHNLFLSTWLSDRIAEKVRDWDIDVVEATDFLAPCLTAFQAMQARRGAADRLFVTYNHGLIEDFYEADQLSLTAAARLNNLCERQQLRGSDLVVAPSHAAAARLASYGISDRVEVIREPYIFRNDAAAPWPGLRDEIQYMGRLALSKGIDKLIYLANLLQDVHPLRQIRLVGRVIDTPFRQSDMRAYVRARLRPELRDAVFFSDYLPREKALDLLEPGAICPQLGSAETFSYACVESIDAGLLPVVRDGTPMAEFFPEDMLHHLLDPRMRSVRGMQQQMERMLTEAGEVSGRVRAHCRETLDPARIAEEMGCCYDRTLGEKRGRRLYGAPRRPATRRDVTVLIPAYRPDAEFMETVDSLTWQRGGPPRVLICDDGSPEASRPWFDYARALLPECRVIEQPNGGLLAARNTLAEACETELALFLDTDDVLAPDLLEHLLEAWNSHPARPDAILPQRRNFGESAELVLNHLLGDHLHLLENDYRMTALIPTRLLREIGFDATRRNGEGDDWAFWLEFTARGLTGALLPEQGFLYRFRKGSMSWPWSQGQNAGSRQMVRDAALEMCRNDPQQAMTLARALYVAGVSR</sequence>
<dbReference type="InterPro" id="IPR029044">
    <property type="entry name" value="Nucleotide-diphossugar_trans"/>
</dbReference>
<dbReference type="EMBL" id="FWFN01000010">
    <property type="protein sequence ID" value="SLN72823.1"/>
    <property type="molecule type" value="Genomic_DNA"/>
</dbReference>
<protein>
    <submittedName>
        <fullName evidence="3">Putative glycosyltransferase EpsJ</fullName>
        <ecNumber evidence="3">2.4.-.-</ecNumber>
    </submittedName>
</protein>
<evidence type="ECO:0000259" key="2">
    <source>
        <dbReference type="Pfam" id="PF13439"/>
    </source>
</evidence>
<dbReference type="RefSeq" id="WP_085889976.1">
    <property type="nucleotide sequence ID" value="NZ_FWFN01000010.1"/>
</dbReference>
<dbReference type="Pfam" id="PF13439">
    <property type="entry name" value="Glyco_transf_4"/>
    <property type="match status" value="1"/>
</dbReference>
<keyword evidence="3" id="KW-0808">Transferase</keyword>
<dbReference type="CDD" id="cd03801">
    <property type="entry name" value="GT4_PimA-like"/>
    <property type="match status" value="1"/>
</dbReference>
<dbReference type="InterPro" id="IPR001173">
    <property type="entry name" value="Glyco_trans_2-like"/>
</dbReference>
<gene>
    <name evidence="3" type="primary">epsJ_3</name>
    <name evidence="3" type="ORF">PSM7751_03961</name>
</gene>
<dbReference type="OrthoDB" id="9790710at2"/>
<dbReference type="CDD" id="cd00761">
    <property type="entry name" value="Glyco_tranf_GTA_type"/>
    <property type="match status" value="1"/>
</dbReference>
<dbReference type="GO" id="GO:0016757">
    <property type="term" value="F:glycosyltransferase activity"/>
    <property type="evidence" value="ECO:0007669"/>
    <property type="project" value="UniProtKB-KW"/>
</dbReference>
<dbReference type="EC" id="2.4.-.-" evidence="3"/>